<reference evidence="4" key="1">
    <citation type="journal article" date="2019" name="Int. J. Syst. Evol. Microbiol.">
        <title>The Global Catalogue of Microorganisms (GCM) 10K type strain sequencing project: providing services to taxonomists for standard genome sequencing and annotation.</title>
        <authorList>
            <consortium name="The Broad Institute Genomics Platform"/>
            <consortium name="The Broad Institute Genome Sequencing Center for Infectious Disease"/>
            <person name="Wu L."/>
            <person name="Ma J."/>
        </authorList>
    </citation>
    <scope>NUCLEOTIDE SEQUENCE [LARGE SCALE GENOMIC DNA]</scope>
    <source>
        <strain evidence="4">DFY28</strain>
    </source>
</reference>
<dbReference type="InterPro" id="IPR001544">
    <property type="entry name" value="Aminotrans_IV"/>
</dbReference>
<evidence type="ECO:0000256" key="1">
    <source>
        <dbReference type="ARBA" id="ARBA00009320"/>
    </source>
</evidence>
<dbReference type="Pfam" id="PF01063">
    <property type="entry name" value="Aminotran_4"/>
    <property type="match status" value="1"/>
</dbReference>
<sequence length="254" mass="25906">MIPADDRGLTLGDGLFETVLALSGRLVDWDAHLQRMAAGCQVLGLPAPDAAGADQLARAALAAAGLGEGRAAVRLTLTAGSGGRGLDRPQAPAPRMFATAAPAPAPAAPARLVTAAVRRNADSPASRLKTLAYLDNVLAREEARAAGADEAVMLNTRGELACAAAANLFWIRQGRLETPDLACGVLAGVMRARVLAAAARLGVAATEVRAPEAVLEDAEAVFLTNSLIGVRPVAAWNGRSFPASPLVDRLAAAA</sequence>
<keyword evidence="3" id="KW-0808">Transferase</keyword>
<evidence type="ECO:0000313" key="3">
    <source>
        <dbReference type="EMBL" id="MFD1782875.1"/>
    </source>
</evidence>
<dbReference type="PANTHER" id="PTHR42743:SF2">
    <property type="entry name" value="AMINODEOXYCHORISMATE LYASE"/>
    <property type="match status" value="1"/>
</dbReference>
<keyword evidence="3" id="KW-0032">Aminotransferase</keyword>
<protein>
    <recommendedName>
        <fullName evidence="2">Probable branched-chain-amino-acid aminotransferase</fullName>
    </recommendedName>
</protein>
<organism evidence="3 4">
    <name type="scientific">Phenylobacterium terrae</name>
    <dbReference type="NCBI Taxonomy" id="2665495"/>
    <lineage>
        <taxon>Bacteria</taxon>
        <taxon>Pseudomonadati</taxon>
        <taxon>Pseudomonadota</taxon>
        <taxon>Alphaproteobacteria</taxon>
        <taxon>Caulobacterales</taxon>
        <taxon>Caulobacteraceae</taxon>
        <taxon>Phenylobacterium</taxon>
    </lineage>
</organism>
<proteinExistence type="inferred from homology"/>
<dbReference type="Gene3D" id="3.30.470.10">
    <property type="match status" value="1"/>
</dbReference>
<dbReference type="PANTHER" id="PTHR42743">
    <property type="entry name" value="AMINO-ACID AMINOTRANSFERASE"/>
    <property type="match status" value="1"/>
</dbReference>
<dbReference type="Gene3D" id="3.20.10.10">
    <property type="entry name" value="D-amino Acid Aminotransferase, subunit A, domain 2"/>
    <property type="match status" value="1"/>
</dbReference>
<dbReference type="Proteomes" id="UP001597237">
    <property type="component" value="Unassembled WGS sequence"/>
</dbReference>
<dbReference type="SUPFAM" id="SSF56752">
    <property type="entry name" value="D-aminoacid aminotransferase-like PLP-dependent enzymes"/>
    <property type="match status" value="1"/>
</dbReference>
<accession>A0ABW4N106</accession>
<dbReference type="GO" id="GO:0008483">
    <property type="term" value="F:transaminase activity"/>
    <property type="evidence" value="ECO:0007669"/>
    <property type="project" value="UniProtKB-KW"/>
</dbReference>
<dbReference type="InterPro" id="IPR043132">
    <property type="entry name" value="BCAT-like_C"/>
</dbReference>
<dbReference type="RefSeq" id="WP_377282598.1">
    <property type="nucleotide sequence ID" value="NZ_JBHRSI010000007.1"/>
</dbReference>
<evidence type="ECO:0000256" key="2">
    <source>
        <dbReference type="ARBA" id="ARBA00014472"/>
    </source>
</evidence>
<keyword evidence="4" id="KW-1185">Reference proteome</keyword>
<dbReference type="EMBL" id="JBHUEY010000001">
    <property type="protein sequence ID" value="MFD1782875.1"/>
    <property type="molecule type" value="Genomic_DNA"/>
</dbReference>
<gene>
    <name evidence="3" type="ORF">ACFSC0_05680</name>
</gene>
<comment type="similarity">
    <text evidence="1">Belongs to the class-IV pyridoxal-phosphate-dependent aminotransferase family.</text>
</comment>
<evidence type="ECO:0000313" key="4">
    <source>
        <dbReference type="Proteomes" id="UP001597237"/>
    </source>
</evidence>
<dbReference type="InterPro" id="IPR036038">
    <property type="entry name" value="Aminotransferase-like"/>
</dbReference>
<comment type="caution">
    <text evidence="3">The sequence shown here is derived from an EMBL/GenBank/DDBJ whole genome shotgun (WGS) entry which is preliminary data.</text>
</comment>
<name>A0ABW4N106_9CAUL</name>
<dbReference type="InterPro" id="IPR050571">
    <property type="entry name" value="Class-IV_PLP-Dep_Aminotrnsfr"/>
</dbReference>
<dbReference type="InterPro" id="IPR043131">
    <property type="entry name" value="BCAT-like_N"/>
</dbReference>